<proteinExistence type="predicted"/>
<keyword evidence="2" id="KW-0472">Membrane</keyword>
<keyword evidence="2" id="KW-0812">Transmembrane</keyword>
<sequence>MVDNGNNTELNYGDTPYPDDGTPWLDTPTSNQVLGVEETEETSTVPSEMIPTGTGGPIVIRTEEAFIVICVMILWVAAIALFFNRWGKIRMLEPYQPKFHEEEHRPSCPMVELASASGIGHSITGGHRTSFSKFNVNSCLEPSAIFQTIQPTHRALQIRPRQNSMFAGGGALPGACGPSQLTGHCTLMAGRPRKAKSAADIKSLVQHECGPARTSRSMLPMTVGAAAVAAVAERRVSCAAPSTNSSFGGYGCGGGGGYGYGSLSVAAVKERRSCSLFPSPGSAAAVASDKRFFSSSSSTNTPPAPCLCDVPFGQPSSSWASAKRDFLMTPSTSLGGGSGFGGGGGIAGGRRTSCGMDHLCPTSITLKDRRPSFNNVIAQVTAERRPSSSMLRISNV</sequence>
<feature type="compositionally biased region" description="Polar residues" evidence="1">
    <location>
        <begin position="1"/>
        <end position="10"/>
    </location>
</feature>
<dbReference type="InterPro" id="IPR032073">
    <property type="entry name" value="FNDC5_C"/>
</dbReference>
<dbReference type="PANTHER" id="PTHR21104:SF1">
    <property type="entry name" value="FIBRONECTIN TYPE III DOMAIN-CONTAINING PROTEIN"/>
    <property type="match status" value="1"/>
</dbReference>
<feature type="region of interest" description="Disordered" evidence="1">
    <location>
        <begin position="1"/>
        <end position="51"/>
    </location>
</feature>
<evidence type="ECO:0000259" key="3">
    <source>
        <dbReference type="Pfam" id="PF16066"/>
    </source>
</evidence>
<dbReference type="AlphaFoldDB" id="A0A2S2PR84"/>
<reference evidence="4" key="1">
    <citation type="submission" date="2018-04" db="EMBL/GenBank/DDBJ databases">
        <title>Transcriptome of Schizaphis graminum biotype I.</title>
        <authorList>
            <person name="Scully E.D."/>
            <person name="Geib S.M."/>
            <person name="Palmer N.A."/>
            <person name="Koch K."/>
            <person name="Bradshaw J."/>
            <person name="Heng-Moss T."/>
            <person name="Sarath G."/>
        </authorList>
    </citation>
    <scope>NUCLEOTIDE SEQUENCE</scope>
</reference>
<dbReference type="Pfam" id="PF16066">
    <property type="entry name" value="DUF4808"/>
    <property type="match status" value="1"/>
</dbReference>
<accession>A0A2S2PR84</accession>
<dbReference type="PANTHER" id="PTHR21104">
    <property type="entry name" value="FIBRONECTIN TYPE III DOMAIN-CONTAINING PROTEIN"/>
    <property type="match status" value="1"/>
</dbReference>
<protein>
    <recommendedName>
        <fullName evidence="3">Fibronectin type III domain-containing protein</fullName>
    </recommendedName>
</protein>
<dbReference type="EMBL" id="GGMR01019363">
    <property type="protein sequence ID" value="MBY31982.1"/>
    <property type="molecule type" value="Transcribed_RNA"/>
</dbReference>
<organism evidence="4">
    <name type="scientific">Schizaphis graminum</name>
    <name type="common">Green bug aphid</name>
    <dbReference type="NCBI Taxonomy" id="13262"/>
    <lineage>
        <taxon>Eukaryota</taxon>
        <taxon>Metazoa</taxon>
        <taxon>Ecdysozoa</taxon>
        <taxon>Arthropoda</taxon>
        <taxon>Hexapoda</taxon>
        <taxon>Insecta</taxon>
        <taxon>Pterygota</taxon>
        <taxon>Neoptera</taxon>
        <taxon>Paraneoptera</taxon>
        <taxon>Hemiptera</taxon>
        <taxon>Sternorrhyncha</taxon>
        <taxon>Aphidomorpha</taxon>
        <taxon>Aphidoidea</taxon>
        <taxon>Aphididae</taxon>
        <taxon>Aphidini</taxon>
        <taxon>Schizaphis</taxon>
    </lineage>
</organism>
<gene>
    <name evidence="4" type="ORF">g.72240</name>
</gene>
<evidence type="ECO:0000313" key="4">
    <source>
        <dbReference type="EMBL" id="MBY31982.1"/>
    </source>
</evidence>
<name>A0A2S2PR84_SCHGA</name>
<evidence type="ECO:0000256" key="2">
    <source>
        <dbReference type="SAM" id="Phobius"/>
    </source>
</evidence>
<keyword evidence="2" id="KW-1133">Transmembrane helix</keyword>
<feature type="domain" description="Fibronectin type III" evidence="3">
    <location>
        <begin position="59"/>
        <end position="205"/>
    </location>
</feature>
<feature type="transmembrane region" description="Helical" evidence="2">
    <location>
        <begin position="65"/>
        <end position="83"/>
    </location>
</feature>
<evidence type="ECO:0000256" key="1">
    <source>
        <dbReference type="SAM" id="MobiDB-lite"/>
    </source>
</evidence>